<organism evidence="7 8">
    <name type="scientific">Dendryphion nanum</name>
    <dbReference type="NCBI Taxonomy" id="256645"/>
    <lineage>
        <taxon>Eukaryota</taxon>
        <taxon>Fungi</taxon>
        <taxon>Dikarya</taxon>
        <taxon>Ascomycota</taxon>
        <taxon>Pezizomycotina</taxon>
        <taxon>Dothideomycetes</taxon>
        <taxon>Pleosporomycetidae</taxon>
        <taxon>Pleosporales</taxon>
        <taxon>Torulaceae</taxon>
        <taxon>Dendryphion</taxon>
    </lineage>
</organism>
<evidence type="ECO:0000256" key="3">
    <source>
        <dbReference type="ARBA" id="ARBA00022989"/>
    </source>
</evidence>
<evidence type="ECO:0000256" key="1">
    <source>
        <dbReference type="ARBA" id="ARBA00004141"/>
    </source>
</evidence>
<reference evidence="7" key="1">
    <citation type="journal article" date="2021" name="Nat. Commun.">
        <title>Genetic determinants of endophytism in the Arabidopsis root mycobiome.</title>
        <authorList>
            <person name="Mesny F."/>
            <person name="Miyauchi S."/>
            <person name="Thiergart T."/>
            <person name="Pickel B."/>
            <person name="Atanasova L."/>
            <person name="Karlsson M."/>
            <person name="Huettel B."/>
            <person name="Barry K.W."/>
            <person name="Haridas S."/>
            <person name="Chen C."/>
            <person name="Bauer D."/>
            <person name="Andreopoulos W."/>
            <person name="Pangilinan J."/>
            <person name="LaButti K."/>
            <person name="Riley R."/>
            <person name="Lipzen A."/>
            <person name="Clum A."/>
            <person name="Drula E."/>
            <person name="Henrissat B."/>
            <person name="Kohler A."/>
            <person name="Grigoriev I.V."/>
            <person name="Martin F.M."/>
            <person name="Hacquard S."/>
        </authorList>
    </citation>
    <scope>NUCLEOTIDE SEQUENCE</scope>
    <source>
        <strain evidence="7">MPI-CAGE-CH-0243</strain>
    </source>
</reference>
<evidence type="ECO:0000256" key="6">
    <source>
        <dbReference type="SAM" id="Phobius"/>
    </source>
</evidence>
<evidence type="ECO:0000313" key="7">
    <source>
        <dbReference type="EMBL" id="KAH7113248.1"/>
    </source>
</evidence>
<evidence type="ECO:0000256" key="4">
    <source>
        <dbReference type="ARBA" id="ARBA00023136"/>
    </source>
</evidence>
<evidence type="ECO:0000313" key="8">
    <source>
        <dbReference type="Proteomes" id="UP000700596"/>
    </source>
</evidence>
<comment type="caution">
    <text evidence="7">The sequence shown here is derived from an EMBL/GenBank/DDBJ whole genome shotgun (WGS) entry which is preliminary data.</text>
</comment>
<dbReference type="InterPro" id="IPR013901">
    <property type="entry name" value="Anthrone_oxy"/>
</dbReference>
<sequence>MESLTPILQTYSILAATLAAGANLSTTIISLPAFLHADANTLATQWQILYDSGIAPVVSMALSSSVGFATLAYRTGPGLTQTGLVSCAKRNLYIAAAVAAFGLAPYTQILMLSTNKDIMRRARVVAKKEESRAGDKEGTHAVVRRWGALNLGRGLLLLGAAGMGAWATVNY</sequence>
<protein>
    <recommendedName>
        <fullName evidence="9">DUF1772-domain-containing protein</fullName>
    </recommendedName>
</protein>
<dbReference type="PANTHER" id="PTHR35042:SF1">
    <property type="entry name" value="DUF1772-DOMAIN-CONTAINING PROTEIN"/>
    <property type="match status" value="1"/>
</dbReference>
<feature type="transmembrane region" description="Helical" evidence="6">
    <location>
        <begin position="12"/>
        <end position="36"/>
    </location>
</feature>
<evidence type="ECO:0000256" key="2">
    <source>
        <dbReference type="ARBA" id="ARBA00022692"/>
    </source>
</evidence>
<dbReference type="GO" id="GO:0016020">
    <property type="term" value="C:membrane"/>
    <property type="evidence" value="ECO:0007669"/>
    <property type="project" value="UniProtKB-SubCell"/>
</dbReference>
<name>A0A9P9D5S5_9PLEO</name>
<keyword evidence="8" id="KW-1185">Reference proteome</keyword>
<keyword evidence="2 6" id="KW-0812">Transmembrane</keyword>
<keyword evidence="4 6" id="KW-0472">Membrane</keyword>
<keyword evidence="3 6" id="KW-1133">Transmembrane helix</keyword>
<dbReference type="OrthoDB" id="3750842at2759"/>
<feature type="transmembrane region" description="Helical" evidence="6">
    <location>
        <begin position="151"/>
        <end position="169"/>
    </location>
</feature>
<dbReference type="AlphaFoldDB" id="A0A9P9D5S5"/>
<proteinExistence type="inferred from homology"/>
<dbReference type="Pfam" id="PF08592">
    <property type="entry name" value="Anthrone_oxy"/>
    <property type="match status" value="1"/>
</dbReference>
<dbReference type="Proteomes" id="UP000700596">
    <property type="component" value="Unassembled WGS sequence"/>
</dbReference>
<feature type="transmembrane region" description="Helical" evidence="6">
    <location>
        <begin position="92"/>
        <end position="113"/>
    </location>
</feature>
<feature type="transmembrane region" description="Helical" evidence="6">
    <location>
        <begin position="48"/>
        <end position="72"/>
    </location>
</feature>
<dbReference type="PANTHER" id="PTHR35042">
    <property type="entry name" value="ANTHRONE OXYGENASE ENCC"/>
    <property type="match status" value="1"/>
</dbReference>
<evidence type="ECO:0000256" key="5">
    <source>
        <dbReference type="ARBA" id="ARBA00034313"/>
    </source>
</evidence>
<gene>
    <name evidence="7" type="ORF">B0J11DRAFT_146096</name>
</gene>
<evidence type="ECO:0008006" key="9">
    <source>
        <dbReference type="Google" id="ProtNLM"/>
    </source>
</evidence>
<accession>A0A9P9D5S5</accession>
<comment type="subcellular location">
    <subcellularLocation>
        <location evidence="1">Membrane</location>
        <topology evidence="1">Multi-pass membrane protein</topology>
    </subcellularLocation>
</comment>
<dbReference type="EMBL" id="JAGMWT010000019">
    <property type="protein sequence ID" value="KAH7113248.1"/>
    <property type="molecule type" value="Genomic_DNA"/>
</dbReference>
<comment type="similarity">
    <text evidence="5">Belongs to the anthrone oxygenase family.</text>
</comment>